<dbReference type="SUPFAM" id="SSF52283">
    <property type="entry name" value="Formate/glycerate dehydrogenase catalytic domain-like"/>
    <property type="match status" value="1"/>
</dbReference>
<dbReference type="Gene3D" id="3.40.50.720">
    <property type="entry name" value="NAD(P)-binding Rossmann-like Domain"/>
    <property type="match status" value="2"/>
</dbReference>
<evidence type="ECO:0000313" key="7">
    <source>
        <dbReference type="EMBL" id="MZI95802.1"/>
    </source>
</evidence>
<dbReference type="CDD" id="cd12172">
    <property type="entry name" value="PGDH_like_2"/>
    <property type="match status" value="1"/>
</dbReference>
<dbReference type="InterPro" id="IPR036291">
    <property type="entry name" value="NAD(P)-bd_dom_sf"/>
</dbReference>
<dbReference type="InterPro" id="IPR050857">
    <property type="entry name" value="D-2-hydroxyacid_DH"/>
</dbReference>
<feature type="domain" description="D-isomer specific 2-hydroxyacid dehydrogenase catalytic" evidence="5">
    <location>
        <begin position="31"/>
        <end position="305"/>
    </location>
</feature>
<dbReference type="AlphaFoldDB" id="A0A7X4LQ70"/>
<dbReference type="EMBL" id="WEKT01000072">
    <property type="protein sequence ID" value="MZI95802.1"/>
    <property type="molecule type" value="Genomic_DNA"/>
</dbReference>
<dbReference type="Pfam" id="PF02826">
    <property type="entry name" value="2-Hacid_dh_C"/>
    <property type="match status" value="1"/>
</dbReference>
<keyword evidence="3" id="KW-0520">NAD</keyword>
<feature type="domain" description="D-isomer specific 2-hydroxyacid dehydrogenase NAD-binding" evidence="6">
    <location>
        <begin position="115"/>
        <end position="287"/>
    </location>
</feature>
<accession>A0A7X4LQ70</accession>
<comment type="caution">
    <text evidence="7">The sequence shown here is derived from an EMBL/GenBank/DDBJ whole genome shotgun (WGS) entry which is preliminary data.</text>
</comment>
<protein>
    <recommendedName>
        <fullName evidence="9">Phosphoglycerate dehydrogenase</fullName>
    </recommendedName>
</protein>
<dbReference type="GO" id="GO:0016616">
    <property type="term" value="F:oxidoreductase activity, acting on the CH-OH group of donors, NAD or NADP as acceptor"/>
    <property type="evidence" value="ECO:0007669"/>
    <property type="project" value="InterPro"/>
</dbReference>
<keyword evidence="8" id="KW-1185">Reference proteome</keyword>
<comment type="similarity">
    <text evidence="1 4">Belongs to the D-isomer specific 2-hydroxyacid dehydrogenase family.</text>
</comment>
<dbReference type="InterPro" id="IPR006139">
    <property type="entry name" value="D-isomer_2_OHA_DH_cat_dom"/>
</dbReference>
<dbReference type="PANTHER" id="PTHR42789">
    <property type="entry name" value="D-ISOMER SPECIFIC 2-HYDROXYACID DEHYDROGENASE FAMILY PROTEIN (AFU_ORTHOLOGUE AFUA_6G10090)"/>
    <property type="match status" value="1"/>
</dbReference>
<organism evidence="7 8">
    <name type="scientific">Vibrio eleionomae</name>
    <dbReference type="NCBI Taxonomy" id="2653505"/>
    <lineage>
        <taxon>Bacteria</taxon>
        <taxon>Pseudomonadati</taxon>
        <taxon>Pseudomonadota</taxon>
        <taxon>Gammaproteobacteria</taxon>
        <taxon>Vibrionales</taxon>
        <taxon>Vibrionaceae</taxon>
        <taxon>Vibrio</taxon>
    </lineage>
</organism>
<dbReference type="PANTHER" id="PTHR42789:SF1">
    <property type="entry name" value="D-ISOMER SPECIFIC 2-HYDROXYACID DEHYDROGENASE FAMILY PROTEIN (AFU_ORTHOLOGUE AFUA_6G10090)"/>
    <property type="match status" value="1"/>
</dbReference>
<evidence type="ECO:0008006" key="9">
    <source>
        <dbReference type="Google" id="ProtNLM"/>
    </source>
</evidence>
<name>A0A7X4LQ70_9VIBR</name>
<dbReference type="InterPro" id="IPR006140">
    <property type="entry name" value="D-isomer_DH_NAD-bd"/>
</dbReference>
<dbReference type="RefSeq" id="WP_161158298.1">
    <property type="nucleotide sequence ID" value="NZ_WEKT01000072.1"/>
</dbReference>
<dbReference type="SUPFAM" id="SSF51735">
    <property type="entry name" value="NAD(P)-binding Rossmann-fold domains"/>
    <property type="match status" value="1"/>
</dbReference>
<proteinExistence type="inferred from homology"/>
<evidence type="ECO:0000256" key="1">
    <source>
        <dbReference type="ARBA" id="ARBA00005854"/>
    </source>
</evidence>
<evidence type="ECO:0000259" key="6">
    <source>
        <dbReference type="Pfam" id="PF02826"/>
    </source>
</evidence>
<gene>
    <name evidence="7" type="ORF">F9817_21695</name>
</gene>
<reference evidence="7 8" key="1">
    <citation type="submission" date="2019-10" db="EMBL/GenBank/DDBJ databases">
        <title>Vibrio sp. nov. isolated from a shrimp pond.</title>
        <authorList>
            <person name="Gomez-Gil B."/>
            <person name="Enciso-Ibarra J."/>
            <person name="Enciso-Ibarra K."/>
            <person name="Bolan-Mejia C."/>
        </authorList>
    </citation>
    <scope>NUCLEOTIDE SEQUENCE [LARGE SCALE GENOMIC DNA]</scope>
    <source>
        <strain evidence="7 8">CAIM 722</strain>
    </source>
</reference>
<evidence type="ECO:0000256" key="4">
    <source>
        <dbReference type="RuleBase" id="RU003719"/>
    </source>
</evidence>
<dbReference type="Proteomes" id="UP000462621">
    <property type="component" value="Unassembled WGS sequence"/>
</dbReference>
<evidence type="ECO:0000256" key="3">
    <source>
        <dbReference type="ARBA" id="ARBA00023027"/>
    </source>
</evidence>
<evidence type="ECO:0000256" key="2">
    <source>
        <dbReference type="ARBA" id="ARBA00023002"/>
    </source>
</evidence>
<keyword evidence="2 4" id="KW-0560">Oxidoreductase</keyword>
<dbReference type="Pfam" id="PF00389">
    <property type="entry name" value="2-Hacid_dh"/>
    <property type="match status" value="1"/>
</dbReference>
<dbReference type="GO" id="GO:0051287">
    <property type="term" value="F:NAD binding"/>
    <property type="evidence" value="ECO:0007669"/>
    <property type="project" value="InterPro"/>
</dbReference>
<evidence type="ECO:0000259" key="5">
    <source>
        <dbReference type="Pfam" id="PF00389"/>
    </source>
</evidence>
<sequence>MMVCEDIIGVCSRSFSKNVLLRKKLLESFPNARFNDSGETLKGDSLVNFLYDCKGAIIALEYMNRELINRLPNLRYIGKYGVGLDKIDLDALDEKNIKLGWTPGVNSTSVAELTIALSLNIVRKIINSVDLARGLGWEQVIGGQLSSLTFGIIGCGHVGTKVAKLATSFGCNVLVCDIKDKSSVCNELGCRQVSFEEILSLSDLVSLHVPYKSDTRNLIDAWSLEKMKNGAYLVNTARGGIADEKAILNALDSGKLLGVALDVLSVEPPVDSSLVNHDRAIVTTHIGGSSHEAIMEMGLSAIKGLLENTKASFYKEYI</sequence>
<evidence type="ECO:0000313" key="8">
    <source>
        <dbReference type="Proteomes" id="UP000462621"/>
    </source>
</evidence>